<accession>A0A1I1YNT6</accession>
<dbReference type="OrthoDB" id="2389935at2"/>
<sequence length="155" mass="17820">MNKWFYFNLLLLAAGIWQITEHSRFPAHVIFGAAGLLLFLFNWTRHAVFSTIRNTPNRQTKIKLANLSKKIVPYHRWIGTTTLIIILIHASLTINLFGFAWHNVKLLSGLIAGILLIAMVVSGWMRLFRSTGRKRMIHIWLGISLFIFISIHIGL</sequence>
<dbReference type="Proteomes" id="UP000199474">
    <property type="component" value="Unassembled WGS sequence"/>
</dbReference>
<keyword evidence="3" id="KW-1185">Reference proteome</keyword>
<evidence type="ECO:0000313" key="3">
    <source>
        <dbReference type="Proteomes" id="UP000199474"/>
    </source>
</evidence>
<feature type="transmembrane region" description="Helical" evidence="1">
    <location>
        <begin position="77"/>
        <end position="100"/>
    </location>
</feature>
<feature type="transmembrane region" description="Helical" evidence="1">
    <location>
        <begin position="137"/>
        <end position="154"/>
    </location>
</feature>
<organism evidence="2 3">
    <name type="scientific">Lentibacillus persicus</name>
    <dbReference type="NCBI Taxonomy" id="640948"/>
    <lineage>
        <taxon>Bacteria</taxon>
        <taxon>Bacillati</taxon>
        <taxon>Bacillota</taxon>
        <taxon>Bacilli</taxon>
        <taxon>Bacillales</taxon>
        <taxon>Bacillaceae</taxon>
        <taxon>Lentibacillus</taxon>
    </lineage>
</organism>
<feature type="transmembrane region" description="Helical" evidence="1">
    <location>
        <begin position="25"/>
        <end position="43"/>
    </location>
</feature>
<dbReference type="EMBL" id="FOMR01000010">
    <property type="protein sequence ID" value="SFE20972.1"/>
    <property type="molecule type" value="Genomic_DNA"/>
</dbReference>
<keyword evidence="1" id="KW-0812">Transmembrane</keyword>
<evidence type="ECO:0008006" key="4">
    <source>
        <dbReference type="Google" id="ProtNLM"/>
    </source>
</evidence>
<dbReference type="AlphaFoldDB" id="A0A1I1YNT6"/>
<feature type="transmembrane region" description="Helical" evidence="1">
    <location>
        <begin position="106"/>
        <end position="125"/>
    </location>
</feature>
<dbReference type="RefSeq" id="WP_090086331.1">
    <property type="nucleotide sequence ID" value="NZ_FOMR01000010.1"/>
</dbReference>
<proteinExistence type="predicted"/>
<keyword evidence="1" id="KW-0472">Membrane</keyword>
<name>A0A1I1YNT6_9BACI</name>
<protein>
    <recommendedName>
        <fullName evidence="4">Ferric reductase like transmembrane component</fullName>
    </recommendedName>
</protein>
<evidence type="ECO:0000313" key="2">
    <source>
        <dbReference type="EMBL" id="SFE20972.1"/>
    </source>
</evidence>
<gene>
    <name evidence="2" type="ORF">SAMN05216238_11022</name>
</gene>
<keyword evidence="1" id="KW-1133">Transmembrane helix</keyword>
<reference evidence="3" key="1">
    <citation type="submission" date="2016-10" db="EMBL/GenBank/DDBJ databases">
        <authorList>
            <person name="Varghese N."/>
            <person name="Submissions S."/>
        </authorList>
    </citation>
    <scope>NUCLEOTIDE SEQUENCE [LARGE SCALE GENOMIC DNA]</scope>
    <source>
        <strain evidence="3">DSM 22530</strain>
    </source>
</reference>
<evidence type="ECO:0000256" key="1">
    <source>
        <dbReference type="SAM" id="Phobius"/>
    </source>
</evidence>